<comment type="caution">
    <text evidence="12">The sequence shown here is derived from an EMBL/GenBank/DDBJ whole genome shotgun (WGS) entry which is preliminary data.</text>
</comment>
<feature type="transmembrane region" description="Helical" evidence="9">
    <location>
        <begin position="231"/>
        <end position="258"/>
    </location>
</feature>
<feature type="transmembrane region" description="Helical" evidence="9">
    <location>
        <begin position="371"/>
        <end position="389"/>
    </location>
</feature>
<dbReference type="Gene3D" id="1.20.1530.20">
    <property type="match status" value="1"/>
</dbReference>
<keyword evidence="4 9" id="KW-0812">Transmembrane</keyword>
<evidence type="ECO:0000313" key="13">
    <source>
        <dbReference type="Proteomes" id="UP000649799"/>
    </source>
</evidence>
<keyword evidence="5 9" id="KW-1133">Transmembrane helix</keyword>
<proteinExistence type="predicted"/>
<evidence type="ECO:0000259" key="10">
    <source>
        <dbReference type="Pfam" id="PF00582"/>
    </source>
</evidence>
<keyword evidence="13" id="KW-1185">Reference proteome</keyword>
<evidence type="ECO:0000256" key="9">
    <source>
        <dbReference type="SAM" id="Phobius"/>
    </source>
</evidence>
<dbReference type="PANTHER" id="PTHR43562">
    <property type="entry name" value="NAPA-TYPE SODIUM/HYDROGEN ANTIPORTER"/>
    <property type="match status" value="1"/>
</dbReference>
<comment type="subcellular location">
    <subcellularLocation>
        <location evidence="1">Membrane</location>
        <topology evidence="1">Multi-pass membrane protein</topology>
    </subcellularLocation>
</comment>
<dbReference type="InterPro" id="IPR006153">
    <property type="entry name" value="Cation/H_exchanger_TM"/>
</dbReference>
<evidence type="ECO:0000313" key="12">
    <source>
        <dbReference type="EMBL" id="NHE57600.1"/>
    </source>
</evidence>
<reference evidence="12 13" key="1">
    <citation type="submission" date="2020-03" db="EMBL/GenBank/DDBJ databases">
        <title>Cyclobacterium plantarum sp. nov., a marine bacterium isolated from a coastal-marine wetland.</title>
        <authorList>
            <person name="Sanchez-Porro C."/>
            <person name="Ventosa A."/>
            <person name="Amoozegar M."/>
        </authorList>
    </citation>
    <scope>NUCLEOTIDE SEQUENCE [LARGE SCALE GENOMIC DNA]</scope>
    <source>
        <strain evidence="12 13">GBPx2</strain>
    </source>
</reference>
<organism evidence="12 13">
    <name type="scientific">Cyclobacterium plantarum</name>
    <dbReference type="NCBI Taxonomy" id="2716263"/>
    <lineage>
        <taxon>Bacteria</taxon>
        <taxon>Pseudomonadati</taxon>
        <taxon>Bacteroidota</taxon>
        <taxon>Cytophagia</taxon>
        <taxon>Cytophagales</taxon>
        <taxon>Cyclobacteriaceae</taxon>
        <taxon>Cyclobacterium</taxon>
    </lineage>
</organism>
<gene>
    <name evidence="12" type="ORF">G9Q97_12340</name>
</gene>
<protein>
    <submittedName>
        <fullName evidence="12">Cation:proton antiporter</fullName>
    </submittedName>
</protein>
<feature type="transmembrane region" description="Helical" evidence="9">
    <location>
        <begin position="341"/>
        <end position="362"/>
    </location>
</feature>
<keyword evidence="2" id="KW-0813">Transport</keyword>
<name>A0ABX0H6V0_9BACT</name>
<feature type="transmembrane region" description="Helical" evidence="9">
    <location>
        <begin position="129"/>
        <end position="151"/>
    </location>
</feature>
<evidence type="ECO:0000256" key="1">
    <source>
        <dbReference type="ARBA" id="ARBA00004141"/>
    </source>
</evidence>
<feature type="transmembrane region" description="Helical" evidence="9">
    <location>
        <begin position="69"/>
        <end position="88"/>
    </location>
</feature>
<dbReference type="Pfam" id="PF00999">
    <property type="entry name" value="Na_H_Exchanger"/>
    <property type="match status" value="1"/>
</dbReference>
<evidence type="ECO:0000256" key="8">
    <source>
        <dbReference type="SAM" id="MobiDB-lite"/>
    </source>
</evidence>
<keyword evidence="6" id="KW-0406">Ion transport</keyword>
<feature type="transmembrane region" description="Helical" evidence="9">
    <location>
        <begin position="278"/>
        <end position="296"/>
    </location>
</feature>
<dbReference type="InterPro" id="IPR014729">
    <property type="entry name" value="Rossmann-like_a/b/a_fold"/>
</dbReference>
<evidence type="ECO:0000256" key="2">
    <source>
        <dbReference type="ARBA" id="ARBA00022448"/>
    </source>
</evidence>
<dbReference type="EMBL" id="JAANYN010000004">
    <property type="protein sequence ID" value="NHE57600.1"/>
    <property type="molecule type" value="Genomic_DNA"/>
</dbReference>
<accession>A0ABX0H6V0</accession>
<dbReference type="RefSeq" id="WP_166147238.1">
    <property type="nucleotide sequence ID" value="NZ_JAANYN010000004.1"/>
</dbReference>
<keyword evidence="7 9" id="KW-0472">Membrane</keyword>
<dbReference type="Gene3D" id="3.40.50.620">
    <property type="entry name" value="HUPs"/>
    <property type="match status" value="1"/>
</dbReference>
<evidence type="ECO:0000259" key="11">
    <source>
        <dbReference type="Pfam" id="PF00999"/>
    </source>
</evidence>
<evidence type="ECO:0000256" key="6">
    <source>
        <dbReference type="ARBA" id="ARBA00023065"/>
    </source>
</evidence>
<feature type="transmembrane region" description="Helical" evidence="9">
    <location>
        <begin position="100"/>
        <end position="123"/>
    </location>
</feature>
<feature type="transmembrane region" description="Helical" evidence="9">
    <location>
        <begin position="158"/>
        <end position="180"/>
    </location>
</feature>
<feature type="domain" description="UspA" evidence="10">
    <location>
        <begin position="459"/>
        <end position="539"/>
    </location>
</feature>
<dbReference type="InterPro" id="IPR038770">
    <property type="entry name" value="Na+/solute_symporter_sf"/>
</dbReference>
<dbReference type="SUPFAM" id="SSF52402">
    <property type="entry name" value="Adenine nucleotide alpha hydrolases-like"/>
    <property type="match status" value="1"/>
</dbReference>
<feature type="domain" description="Cation/H+ exchanger transmembrane" evidence="11">
    <location>
        <begin position="28"/>
        <end position="392"/>
    </location>
</feature>
<keyword evidence="3" id="KW-0050">Antiport</keyword>
<feature type="transmembrane region" description="Helical" evidence="9">
    <location>
        <begin position="192"/>
        <end position="211"/>
    </location>
</feature>
<evidence type="ECO:0000256" key="4">
    <source>
        <dbReference type="ARBA" id="ARBA00022692"/>
    </source>
</evidence>
<feature type="transmembrane region" description="Helical" evidence="9">
    <location>
        <begin position="308"/>
        <end position="329"/>
    </location>
</feature>
<feature type="transmembrane region" description="Helical" evidence="9">
    <location>
        <begin position="44"/>
        <end position="63"/>
    </location>
</feature>
<evidence type="ECO:0000256" key="7">
    <source>
        <dbReference type="ARBA" id="ARBA00023136"/>
    </source>
</evidence>
<sequence>MEKFWEHLSHEFALPLANPILVFSLILFIILLSPILLRRFNVPGIIGLILAGVLVGPFGLNLLEKNSAIELFSTIGLLYIMFIAGIELDLKEFKSNRNGSLLFGLFTFAFPLGIGFPVCYYVLGYDFNASFLTASMFATHTMVAYPIVSALGVAKNRAVAITVGGTILTDTAVLIILAVIVGKSEGTLDSGFWMKLGISLGIFSTIVLVLMPKIAKWFFKKLESEKHSHYIFVLSMVFLAAFLAEIAGVEPIIGAFLAGLGLNKLIPHSSALMNRIEFIGNSLFIPFFLISVGMLVDISVIFSGPMALIIAGTLSLVALFGKWVAAWFTQWILKYSPSQRQLIFGLSSGHAAATLAVILVGYRAEILDENILNGTIVLILITCLVSSLVTERAARKLIIATENDNSDLLKLQIEKQETLLLPFANVENIEKLLEFTIFIKDKKSLKPISILSVVSNNEEAESNLLKARKKLEDFVTQAAAFDTEVNIITTLDLNPASGISRVSREIMADTIVLGWPRKSGLIQKIFGQKMDAIVANTDRTIFICHLESPLLLHRSISVFVPEWAEREFGFTQWFMKLARLAEELSAEIEFFSTGSTLEALGFLSQSNKVGARLTNHTITNWEYFKNQSQSLGVDELVVLIAARKGSPSYHPMMENIPEKMESLIPENNILIIYPKKSETGPDMEKFEGLATGHDPLVNKEPTTH</sequence>
<feature type="region of interest" description="Disordered" evidence="8">
    <location>
        <begin position="682"/>
        <end position="704"/>
    </location>
</feature>
<dbReference type="InterPro" id="IPR006016">
    <property type="entry name" value="UspA"/>
</dbReference>
<dbReference type="PANTHER" id="PTHR43562:SF4">
    <property type="entry name" value="NA(+)_H(+) ANTIPORTER NHAS5"/>
    <property type="match status" value="1"/>
</dbReference>
<dbReference type="Proteomes" id="UP000649799">
    <property type="component" value="Unassembled WGS sequence"/>
</dbReference>
<evidence type="ECO:0000256" key="3">
    <source>
        <dbReference type="ARBA" id="ARBA00022449"/>
    </source>
</evidence>
<dbReference type="Pfam" id="PF00582">
    <property type="entry name" value="Usp"/>
    <property type="match status" value="1"/>
</dbReference>
<feature type="transmembrane region" description="Helical" evidence="9">
    <location>
        <begin position="12"/>
        <end position="32"/>
    </location>
</feature>
<evidence type="ECO:0000256" key="5">
    <source>
        <dbReference type="ARBA" id="ARBA00022989"/>
    </source>
</evidence>